<comment type="caution">
    <text evidence="8">Lacks conserved residue(s) required for the propagation of feature annotation.</text>
</comment>
<evidence type="ECO:0000256" key="6">
    <source>
        <dbReference type="ARBA" id="ARBA00023136"/>
    </source>
</evidence>
<feature type="transmembrane region" description="Helical" evidence="8">
    <location>
        <begin position="430"/>
        <end position="449"/>
    </location>
</feature>
<dbReference type="EMBL" id="JALNTZ010000009">
    <property type="protein sequence ID" value="KAJ3641474.1"/>
    <property type="molecule type" value="Genomic_DNA"/>
</dbReference>
<evidence type="ECO:0000259" key="9">
    <source>
        <dbReference type="Pfam" id="PF04547"/>
    </source>
</evidence>
<keyword evidence="7" id="KW-0325">Glycoprotein</keyword>
<dbReference type="GO" id="GO:0005886">
    <property type="term" value="C:plasma membrane"/>
    <property type="evidence" value="ECO:0007669"/>
    <property type="project" value="UniProtKB-SubCell"/>
</dbReference>
<keyword evidence="4 8" id="KW-0812">Transmembrane</keyword>
<evidence type="ECO:0000256" key="7">
    <source>
        <dbReference type="ARBA" id="ARBA00023180"/>
    </source>
</evidence>
<keyword evidence="5 8" id="KW-1133">Transmembrane helix</keyword>
<keyword evidence="3" id="KW-1003">Cell membrane</keyword>
<feature type="transmembrane region" description="Helical" evidence="8">
    <location>
        <begin position="227"/>
        <end position="260"/>
    </location>
</feature>
<dbReference type="Proteomes" id="UP001168821">
    <property type="component" value="Unassembled WGS sequence"/>
</dbReference>
<feature type="transmembrane region" description="Helical" evidence="8">
    <location>
        <begin position="592"/>
        <end position="614"/>
    </location>
</feature>
<gene>
    <name evidence="11" type="ORF">Zmor_027981</name>
</gene>
<evidence type="ECO:0000259" key="10">
    <source>
        <dbReference type="Pfam" id="PF16178"/>
    </source>
</evidence>
<dbReference type="AlphaFoldDB" id="A0AA38HUN5"/>
<comment type="subcellular location">
    <subcellularLocation>
        <location evidence="1">Cell membrane</location>
        <topology evidence="1">Multi-pass membrane protein</topology>
    </subcellularLocation>
    <subcellularLocation>
        <location evidence="8">Membrane</location>
        <topology evidence="8">Multi-pass membrane protein</topology>
    </subcellularLocation>
</comment>
<evidence type="ECO:0000256" key="1">
    <source>
        <dbReference type="ARBA" id="ARBA00004651"/>
    </source>
</evidence>
<feature type="transmembrane region" description="Helical" evidence="8">
    <location>
        <begin position="389"/>
        <end position="409"/>
    </location>
</feature>
<evidence type="ECO:0000256" key="5">
    <source>
        <dbReference type="ARBA" id="ARBA00022989"/>
    </source>
</evidence>
<feature type="transmembrane region" description="Helical" evidence="8">
    <location>
        <begin position="744"/>
        <end position="765"/>
    </location>
</feature>
<feature type="transmembrane region" description="Helical" evidence="8">
    <location>
        <begin position="516"/>
        <end position="536"/>
    </location>
</feature>
<evidence type="ECO:0000313" key="11">
    <source>
        <dbReference type="EMBL" id="KAJ3641474.1"/>
    </source>
</evidence>
<evidence type="ECO:0000256" key="2">
    <source>
        <dbReference type="ARBA" id="ARBA00009671"/>
    </source>
</evidence>
<dbReference type="GO" id="GO:0005254">
    <property type="term" value="F:chloride channel activity"/>
    <property type="evidence" value="ECO:0007669"/>
    <property type="project" value="TreeGrafter"/>
</dbReference>
<name>A0AA38HUN5_9CUCU</name>
<feature type="transmembrane region" description="Helical" evidence="8">
    <location>
        <begin position="308"/>
        <end position="328"/>
    </location>
</feature>
<dbReference type="InterPro" id="IPR049452">
    <property type="entry name" value="Anoctamin_TM"/>
</dbReference>
<dbReference type="PANTHER" id="PTHR12308:SF84">
    <property type="entry name" value="ANOCTAMIN"/>
    <property type="match status" value="1"/>
</dbReference>
<evidence type="ECO:0000256" key="4">
    <source>
        <dbReference type="ARBA" id="ARBA00022692"/>
    </source>
</evidence>
<feature type="transmembrane region" description="Helical" evidence="8">
    <location>
        <begin position="367"/>
        <end position="383"/>
    </location>
</feature>
<accession>A0AA38HUN5</accession>
<evidence type="ECO:0000256" key="8">
    <source>
        <dbReference type="RuleBase" id="RU280814"/>
    </source>
</evidence>
<protein>
    <recommendedName>
        <fullName evidence="8">Anoctamin</fullName>
    </recommendedName>
</protein>
<dbReference type="InterPro" id="IPR032394">
    <property type="entry name" value="Anoct_dimer"/>
</dbReference>
<feature type="transmembrane region" description="Helical" evidence="8">
    <location>
        <begin position="480"/>
        <end position="496"/>
    </location>
</feature>
<proteinExistence type="inferred from homology"/>
<evidence type="ECO:0000313" key="12">
    <source>
        <dbReference type="Proteomes" id="UP001168821"/>
    </source>
</evidence>
<sequence length="814" mass="95329">MSGTDIVKLPGLTSSDESVRVDLSEDFENELQSRCDYVIVLKKDIKKTNYFEFVQKYVQYLQERGIEIELVFGNIPENVYLKLHISERFIRQLADAYEIDIENTGHYYFSVSSINLKISQTPVTLNQDLFRRQGEATNLERILILYRLLNDARFGDSRFDNYYGILKLQSIGAVVDHFPLHDGECEYSEDSDFLNDRQILLKYWANFSMWYKEQPLNLIEKYYGTEVAFYFAWLGLYNFMLIPASAIGVFSFLMSVIYLVSSHDDRIEEICNSKIMMCPPCSQGHSCVLYPLKMECYYSRMTLLFDNFGNYLFAIFMSFWATAFLNMWKRNEKILKIRWNVEHVVSKSETRVLFNETSEYTPMKIKAAYYCLSYTMCLLLVFVPTFINFFYFLVQIGVVVLVVFGVIMYRISIAALIRVSQIQYITLHSLLIESVTTALLQLFFIKIYARFYTPMSVWLTQLENPRTQLEYDNSVIFKRYLLSFSNNYAAMFYLAFLKGRFYSPAHTIVASVRADLCLSVGCTMALCIQLVVIMLIKSLLGNILTLFIPMISQRFKKKEKKQEQTVSPQWEREFLLYPTGRYLLTSEFMDMIIQYGFVTFFVAVFPLAPLCALINNCLQLRLDAYELVTRYRRPIPRRNPGIGLWNNIIESITHLSIITNAFVLAFTSDFVAREIFKYRHNSLKGYIQSALSVYDMKDTLKLNDVKLRDNNSTICHYTALRYPPDHPRKYELTNEYWFQIGMRLLCVIVFEHVIFLTNGIFSYLVPDVSQKLKEGIKHEKTKPYELKKATMEKNATQRRFLGEKAKVVIRRNVS</sequence>
<feature type="domain" description="Anoctamin dimerisation" evidence="10">
    <location>
        <begin position="136"/>
        <end position="216"/>
    </location>
</feature>
<reference evidence="11" key="1">
    <citation type="journal article" date="2023" name="G3 (Bethesda)">
        <title>Whole genome assemblies of Zophobas morio and Tenebrio molitor.</title>
        <authorList>
            <person name="Kaur S."/>
            <person name="Stinson S.A."/>
            <person name="diCenzo G.C."/>
        </authorList>
    </citation>
    <scope>NUCLEOTIDE SEQUENCE</scope>
    <source>
        <strain evidence="11">QUZm001</strain>
    </source>
</reference>
<evidence type="ECO:0000256" key="3">
    <source>
        <dbReference type="ARBA" id="ARBA00022475"/>
    </source>
</evidence>
<dbReference type="Pfam" id="PF04547">
    <property type="entry name" value="Anoctamin"/>
    <property type="match status" value="1"/>
</dbReference>
<feature type="domain" description="Anoctamin transmembrane" evidence="9">
    <location>
        <begin position="219"/>
        <end position="778"/>
    </location>
</feature>
<keyword evidence="12" id="KW-1185">Reference proteome</keyword>
<dbReference type="GO" id="GO:0046983">
    <property type="term" value="F:protein dimerization activity"/>
    <property type="evidence" value="ECO:0007669"/>
    <property type="project" value="InterPro"/>
</dbReference>
<dbReference type="PANTHER" id="PTHR12308">
    <property type="entry name" value="ANOCTAMIN"/>
    <property type="match status" value="1"/>
</dbReference>
<comment type="caution">
    <text evidence="11">The sequence shown here is derived from an EMBL/GenBank/DDBJ whole genome shotgun (WGS) entry which is preliminary data.</text>
</comment>
<organism evidence="11 12">
    <name type="scientific">Zophobas morio</name>
    <dbReference type="NCBI Taxonomy" id="2755281"/>
    <lineage>
        <taxon>Eukaryota</taxon>
        <taxon>Metazoa</taxon>
        <taxon>Ecdysozoa</taxon>
        <taxon>Arthropoda</taxon>
        <taxon>Hexapoda</taxon>
        <taxon>Insecta</taxon>
        <taxon>Pterygota</taxon>
        <taxon>Neoptera</taxon>
        <taxon>Endopterygota</taxon>
        <taxon>Coleoptera</taxon>
        <taxon>Polyphaga</taxon>
        <taxon>Cucujiformia</taxon>
        <taxon>Tenebrionidae</taxon>
        <taxon>Zophobas</taxon>
    </lineage>
</organism>
<dbReference type="Pfam" id="PF16178">
    <property type="entry name" value="Anoct_dimer"/>
    <property type="match status" value="1"/>
</dbReference>
<keyword evidence="6 8" id="KW-0472">Membrane</keyword>
<comment type="similarity">
    <text evidence="2 8">Belongs to the anoctamin family.</text>
</comment>
<dbReference type="InterPro" id="IPR007632">
    <property type="entry name" value="Anoctamin"/>
</dbReference>